<proteinExistence type="inferred from homology"/>
<accession>A0QZ20</accession>
<evidence type="ECO:0000256" key="2">
    <source>
        <dbReference type="ARBA" id="ARBA00022840"/>
    </source>
</evidence>
<dbReference type="EMBL" id="CP000480">
    <property type="protein sequence ID" value="ABK73214.1"/>
    <property type="molecule type" value="Genomic_DNA"/>
</dbReference>
<feature type="domain" description="ATPase AAA-3" evidence="6">
    <location>
        <begin position="45"/>
        <end position="174"/>
    </location>
</feature>
<dbReference type="STRING" id="246196.MSMEG_3867"/>
<dbReference type="InterPro" id="IPR027417">
    <property type="entry name" value="P-loop_NTPase"/>
</dbReference>
<protein>
    <submittedName>
        <fullName evidence="7">ATPase family protein associated with various cellular activities (AAA)</fullName>
    </submittedName>
</protein>
<sequence>MTSQANVDVATAAAARSVLDEIEKAVVGKRDALTLILTTLLARGHVLIEDLPGLGKTLIARSFAAALGLKFTRVQFTPDLLPADLLGSTVYDMQSGRFEFRPGPIFTNLLLADEINRTPPKTQAALLEAMAEGQVSIDGQTHRLPAPFIVLATDNPIEYEGTYPLPEAQLDRFSVRLELKYLSEQDETAMLRRRLDRGSAEAGVAEVVDGPRFLAMREAVEQVSVHDDVLRYVVALRGRDAPPPAGCGRRQPPRRTRPRATREGQGLAARAGLRHPRGRQDTRGRGDGAPHQPAPGDVGAQHPRCRRHERTAAPAPRAPCGQPAMTVGVHVPLRWGASPLTKSVATAAAGAMLIAVLGFRWQLVIFASPLLGVLCSAYWQRPRVSVEVGAEPATVRCFENESAELSVRVSSSAGADARLRVDSVEGLRLEPGDRAGPEQRVRANASRWGRYPLRAHVTVTAPGGLVTGTGTVEAAELYVFPLAAPHLTPMPRAELPDRLGTHLTRHTGPGVEYADVRPYVPGDHLRTVNWPVSARRGRLHVTERLTDRGGDVVVLIDTHDQAPGPATQATERTARGAAQVVQSALRSGDRAGIVALGGRQPRWLGLDIGRRQFYRVLDAILGAGGGFETTTGTLAPRAAVPPGAIVVAFSTMLNTEFAFALIELAKHGHAVVAVDILEGAPFDNPDGLDPLIPRLWALQRSAMYRDMSTIGIDVVHWRGDIPLQDVMRLIPDRHRRRTR</sequence>
<dbReference type="PaxDb" id="246196-MSMEI_3776"/>
<dbReference type="Pfam" id="PF07726">
    <property type="entry name" value="AAA_3"/>
    <property type="match status" value="1"/>
</dbReference>
<dbReference type="SMR" id="A0QZ20"/>
<evidence type="ECO:0000259" key="5">
    <source>
        <dbReference type="Pfam" id="PF01882"/>
    </source>
</evidence>
<evidence type="ECO:0000313" key="8">
    <source>
        <dbReference type="Proteomes" id="UP000000757"/>
    </source>
</evidence>
<dbReference type="InterPro" id="IPR011703">
    <property type="entry name" value="ATPase_AAA-3"/>
</dbReference>
<dbReference type="InterPro" id="IPR050764">
    <property type="entry name" value="CbbQ/NirQ/NorQ/GpvN"/>
</dbReference>
<dbReference type="InterPro" id="IPR002881">
    <property type="entry name" value="DUF58"/>
</dbReference>
<name>A0QZ20_MYCS2</name>
<evidence type="ECO:0000256" key="1">
    <source>
        <dbReference type="ARBA" id="ARBA00022741"/>
    </source>
</evidence>
<dbReference type="Pfam" id="PF01882">
    <property type="entry name" value="DUF58"/>
    <property type="match status" value="1"/>
</dbReference>
<dbReference type="Proteomes" id="UP000000757">
    <property type="component" value="Chromosome"/>
</dbReference>
<gene>
    <name evidence="7" type="ordered locus">MSMEG_3867</name>
</gene>
<evidence type="ECO:0000259" key="6">
    <source>
        <dbReference type="Pfam" id="PF07726"/>
    </source>
</evidence>
<evidence type="ECO:0000313" key="7">
    <source>
        <dbReference type="EMBL" id="ABK73214.1"/>
    </source>
</evidence>
<dbReference type="PANTHER" id="PTHR42759">
    <property type="entry name" value="MOXR FAMILY PROTEIN"/>
    <property type="match status" value="1"/>
</dbReference>
<dbReference type="eggNOG" id="COG1721">
    <property type="taxonomic scope" value="Bacteria"/>
</dbReference>
<dbReference type="OrthoDB" id="9776116at2"/>
<dbReference type="PATRIC" id="fig|246196.19.peg.3806"/>
<dbReference type="Gene3D" id="3.40.50.300">
    <property type="entry name" value="P-loop containing nucleotide triphosphate hydrolases"/>
    <property type="match status" value="1"/>
</dbReference>
<reference evidence="7 8" key="1">
    <citation type="submission" date="2006-10" db="EMBL/GenBank/DDBJ databases">
        <authorList>
            <person name="Fleischmann R.D."/>
            <person name="Dodson R.J."/>
            <person name="Haft D.H."/>
            <person name="Merkel J.S."/>
            <person name="Nelson W.C."/>
            <person name="Fraser C.M."/>
        </authorList>
    </citation>
    <scope>NUCLEOTIDE SEQUENCE [LARGE SCALE GENOMIC DNA]</scope>
    <source>
        <strain evidence="8">ATCC 700084 / mc(2)155</strain>
    </source>
</reference>
<organism evidence="7 8">
    <name type="scientific">Mycolicibacterium smegmatis (strain ATCC 700084 / mc(2)155)</name>
    <name type="common">Mycobacterium smegmatis</name>
    <dbReference type="NCBI Taxonomy" id="246196"/>
    <lineage>
        <taxon>Bacteria</taxon>
        <taxon>Bacillati</taxon>
        <taxon>Actinomycetota</taxon>
        <taxon>Actinomycetes</taxon>
        <taxon>Mycobacteriales</taxon>
        <taxon>Mycobacteriaceae</taxon>
        <taxon>Mycolicibacterium</taxon>
    </lineage>
</organism>
<keyword evidence="1" id="KW-0547">Nucleotide-binding</keyword>
<dbReference type="FunFam" id="3.40.50.300:FF:000640">
    <property type="entry name" value="MoxR family ATPase"/>
    <property type="match status" value="1"/>
</dbReference>
<evidence type="ECO:0000256" key="3">
    <source>
        <dbReference type="ARBA" id="ARBA00061607"/>
    </source>
</evidence>
<comment type="similarity">
    <text evidence="3">Belongs to the MoxR family.</text>
</comment>
<keyword evidence="2" id="KW-0067">ATP-binding</keyword>
<dbReference type="GO" id="GO:0016887">
    <property type="term" value="F:ATP hydrolysis activity"/>
    <property type="evidence" value="ECO:0007669"/>
    <property type="project" value="InterPro"/>
</dbReference>
<dbReference type="CDD" id="cd00009">
    <property type="entry name" value="AAA"/>
    <property type="match status" value="1"/>
</dbReference>
<dbReference type="GO" id="GO:0005524">
    <property type="term" value="F:ATP binding"/>
    <property type="evidence" value="ECO:0007669"/>
    <property type="project" value="UniProtKB-KW"/>
</dbReference>
<dbReference type="PANTHER" id="PTHR42759:SF5">
    <property type="entry name" value="METHANOL DEHYDROGENASE REGULATOR"/>
    <property type="match status" value="1"/>
</dbReference>
<dbReference type="KEGG" id="msm:MSMEG_3867"/>
<feature type="region of interest" description="Disordered" evidence="4">
    <location>
        <begin position="240"/>
        <end position="321"/>
    </location>
</feature>
<keyword evidence="8" id="KW-1185">Reference proteome</keyword>
<feature type="domain" description="DUF58" evidence="5">
    <location>
        <begin position="515"/>
        <end position="678"/>
    </location>
</feature>
<dbReference type="SUPFAM" id="SSF52540">
    <property type="entry name" value="P-loop containing nucleoside triphosphate hydrolases"/>
    <property type="match status" value="1"/>
</dbReference>
<evidence type="ECO:0000256" key="4">
    <source>
        <dbReference type="SAM" id="MobiDB-lite"/>
    </source>
</evidence>
<feature type="compositionally biased region" description="Basic and acidic residues" evidence="4">
    <location>
        <begin position="278"/>
        <end position="288"/>
    </location>
</feature>
<dbReference type="AlphaFoldDB" id="A0QZ20"/>